<proteinExistence type="predicted"/>
<accession>A0AAV4EXP9</accession>
<gene>
    <name evidence="3" type="ORF">ElyMa_003669900</name>
</gene>
<dbReference type="Gene3D" id="3.30.420.10">
    <property type="entry name" value="Ribonuclease H-like superfamily/Ribonuclease H"/>
    <property type="match status" value="1"/>
</dbReference>
<dbReference type="Proteomes" id="UP000762676">
    <property type="component" value="Unassembled WGS sequence"/>
</dbReference>
<dbReference type="EMBL" id="BMAT01007505">
    <property type="protein sequence ID" value="GFR65833.1"/>
    <property type="molecule type" value="Genomic_DNA"/>
</dbReference>
<keyword evidence="4" id="KW-1185">Reference proteome</keyword>
<evidence type="ECO:0000313" key="4">
    <source>
        <dbReference type="Proteomes" id="UP000762676"/>
    </source>
</evidence>
<organism evidence="3 4">
    <name type="scientific">Elysia marginata</name>
    <dbReference type="NCBI Taxonomy" id="1093978"/>
    <lineage>
        <taxon>Eukaryota</taxon>
        <taxon>Metazoa</taxon>
        <taxon>Spiralia</taxon>
        <taxon>Lophotrochozoa</taxon>
        <taxon>Mollusca</taxon>
        <taxon>Gastropoda</taxon>
        <taxon>Heterobranchia</taxon>
        <taxon>Euthyneura</taxon>
        <taxon>Panpulmonata</taxon>
        <taxon>Sacoglossa</taxon>
        <taxon>Placobranchoidea</taxon>
        <taxon>Plakobranchidae</taxon>
        <taxon>Elysia</taxon>
    </lineage>
</organism>
<dbReference type="PROSITE" id="PS50994">
    <property type="entry name" value="INTEGRASE"/>
    <property type="match status" value="1"/>
</dbReference>
<dbReference type="SUPFAM" id="SSF53098">
    <property type="entry name" value="Ribonuclease H-like"/>
    <property type="match status" value="1"/>
</dbReference>
<dbReference type="AlphaFoldDB" id="A0AAV4EXP9"/>
<dbReference type="Pfam" id="PF09299">
    <property type="entry name" value="Mu-transpos_C"/>
    <property type="match status" value="1"/>
</dbReference>
<comment type="caution">
    <text evidence="3">The sequence shown here is derived from an EMBL/GenBank/DDBJ whole genome shotgun (WGS) entry which is preliminary data.</text>
</comment>
<feature type="region of interest" description="Disordered" evidence="1">
    <location>
        <begin position="735"/>
        <end position="758"/>
    </location>
</feature>
<dbReference type="InterPro" id="IPR036397">
    <property type="entry name" value="RNaseH_sf"/>
</dbReference>
<evidence type="ECO:0000313" key="3">
    <source>
        <dbReference type="EMBL" id="GFR65833.1"/>
    </source>
</evidence>
<dbReference type="GO" id="GO:0015074">
    <property type="term" value="P:DNA integration"/>
    <property type="evidence" value="ECO:0007669"/>
    <property type="project" value="InterPro"/>
</dbReference>
<dbReference type="InterPro" id="IPR001584">
    <property type="entry name" value="Integrase_cat-core"/>
</dbReference>
<feature type="domain" description="Integrase catalytic" evidence="2">
    <location>
        <begin position="404"/>
        <end position="609"/>
    </location>
</feature>
<dbReference type="InterPro" id="IPR015378">
    <property type="entry name" value="Transposase-like_Mu_C"/>
</dbReference>
<dbReference type="GO" id="GO:0003676">
    <property type="term" value="F:nucleic acid binding"/>
    <property type="evidence" value="ECO:0007669"/>
    <property type="project" value="InterPro"/>
</dbReference>
<sequence>MRQNMKSPARKIKKSAVKNIVRFPAIKANSGKAILVESILESKFCLHLEFNSDVQTYFPQPHTFKLLDGDEVNTYTPDFEVHYTCGDRMYVEVKPLAYAQSEHYQQLFSRFEDALYDTNSGFMVVDEFDIYQQPLLSNYEKLYQYRKRPSLDMSHLHQSAENFKEGVIIEFSEGNPCSRAIIRAAGKHEIIIADITNGSTHKLNREELDSTYATGLVKLLAETRDLGDIKFADLTEKEQRETNRKYRYIKKLQENGISKVTQKSAGKIIKELALELDENTPHWQSVRGWYKSFVEAGCKMRGLYPKHRLKGTRQPKIDIRVLEIIKKEAKRYYKLSQPSMASIHRNIEDKISAHNIDNPKDPLLTPTYLTVQSRILEELYQTKQKSRQGTRAFQAELASAQSGIETTRILERVEIDHTLLDLHVLHDDLKTLLGRPYITVLIDHYSHMVLGFQLSFENPSFASVCIACMNAFLPKDAFMSSLECEASWPAHGIPATLVTDNGNEFWGKNFIAVADEIGSVFQYCPIRKGNYKSRVERFFGIVNSMVLDDLPGVVRKPGKSGDGYDARQEARMTFSEFKRYFVTWLTTVYHNLPIAESGMTPNEMWLASEDECPIPVEDEVELTPILMATDTRELSKGGIRIFVLDYNSNILKDMYRRDGPKTVTIKYNPFDIGYILVLDDLNKVYLKIDCENYSYASGLSKFEHDKVRATARNARKSKLDDLDLQKAKVKLSKERESFHSRNARRKTQVTASKAARSDKVGVDDIKLVVDNSKQKIQVDLEYNEDDISLDGWSMD</sequence>
<protein>
    <submittedName>
        <fullName evidence="3">Integrase core domain protein</fullName>
    </submittedName>
</protein>
<reference evidence="3 4" key="1">
    <citation type="journal article" date="2021" name="Elife">
        <title>Chloroplast acquisition without the gene transfer in kleptoplastic sea slugs, Plakobranchus ocellatus.</title>
        <authorList>
            <person name="Maeda T."/>
            <person name="Takahashi S."/>
            <person name="Yoshida T."/>
            <person name="Shimamura S."/>
            <person name="Takaki Y."/>
            <person name="Nagai Y."/>
            <person name="Toyoda A."/>
            <person name="Suzuki Y."/>
            <person name="Arimoto A."/>
            <person name="Ishii H."/>
            <person name="Satoh N."/>
            <person name="Nishiyama T."/>
            <person name="Hasebe M."/>
            <person name="Maruyama T."/>
            <person name="Minagawa J."/>
            <person name="Obokata J."/>
            <person name="Shigenobu S."/>
        </authorList>
    </citation>
    <scope>NUCLEOTIDE SEQUENCE [LARGE SCALE GENOMIC DNA]</scope>
</reference>
<evidence type="ECO:0000259" key="2">
    <source>
        <dbReference type="PROSITE" id="PS50994"/>
    </source>
</evidence>
<name>A0AAV4EXP9_9GAST</name>
<evidence type="ECO:0000256" key="1">
    <source>
        <dbReference type="SAM" id="MobiDB-lite"/>
    </source>
</evidence>
<dbReference type="InterPro" id="IPR012337">
    <property type="entry name" value="RNaseH-like_sf"/>
</dbReference>